<sequence>MSRTSQRAAALGSQLQFTIDAHRKSIRNTTTESSRSLHVAISEQSISQNLASDLLVGDLTYFDAFHEQHTLETQSQAGALRAHGAVESRYSLEEYHLQTDRRSTNRSSKRSSKQTKATLTKRQMSLAQEELLRGIHLSDTDDVQLLWGRDGYNTSLDVDIVEDGLDITLFRDEVGMHTSPLDRFLGSRGPWTPMDIGLNRSANPRHYVLTKSKK</sequence>
<organism evidence="2 3">
    <name type="scientific">Glonium stellatum</name>
    <dbReference type="NCBI Taxonomy" id="574774"/>
    <lineage>
        <taxon>Eukaryota</taxon>
        <taxon>Fungi</taxon>
        <taxon>Dikarya</taxon>
        <taxon>Ascomycota</taxon>
        <taxon>Pezizomycotina</taxon>
        <taxon>Dothideomycetes</taxon>
        <taxon>Pleosporomycetidae</taxon>
        <taxon>Gloniales</taxon>
        <taxon>Gloniaceae</taxon>
        <taxon>Glonium</taxon>
    </lineage>
</organism>
<evidence type="ECO:0000313" key="2">
    <source>
        <dbReference type="EMBL" id="OCL07416.1"/>
    </source>
</evidence>
<dbReference type="Proteomes" id="UP000250140">
    <property type="component" value="Unassembled WGS sequence"/>
</dbReference>
<feature type="region of interest" description="Disordered" evidence="1">
    <location>
        <begin position="96"/>
        <end position="120"/>
    </location>
</feature>
<dbReference type="EMBL" id="KV749876">
    <property type="protein sequence ID" value="OCL07416.1"/>
    <property type="molecule type" value="Genomic_DNA"/>
</dbReference>
<gene>
    <name evidence="2" type="ORF">AOQ84DRAFT_222893</name>
</gene>
<name>A0A8E2EZ38_9PEZI</name>
<dbReference type="AlphaFoldDB" id="A0A8E2EZ38"/>
<accession>A0A8E2EZ38</accession>
<evidence type="ECO:0000256" key="1">
    <source>
        <dbReference type="SAM" id="MobiDB-lite"/>
    </source>
</evidence>
<proteinExistence type="predicted"/>
<evidence type="ECO:0000313" key="3">
    <source>
        <dbReference type="Proteomes" id="UP000250140"/>
    </source>
</evidence>
<reference evidence="2 3" key="1">
    <citation type="journal article" date="2016" name="Nat. Commun.">
        <title>Ectomycorrhizal ecology is imprinted in the genome of the dominant symbiotic fungus Cenococcum geophilum.</title>
        <authorList>
            <consortium name="DOE Joint Genome Institute"/>
            <person name="Peter M."/>
            <person name="Kohler A."/>
            <person name="Ohm R.A."/>
            <person name="Kuo A."/>
            <person name="Krutzmann J."/>
            <person name="Morin E."/>
            <person name="Arend M."/>
            <person name="Barry K.W."/>
            <person name="Binder M."/>
            <person name="Choi C."/>
            <person name="Clum A."/>
            <person name="Copeland A."/>
            <person name="Grisel N."/>
            <person name="Haridas S."/>
            <person name="Kipfer T."/>
            <person name="LaButti K."/>
            <person name="Lindquist E."/>
            <person name="Lipzen A."/>
            <person name="Maire R."/>
            <person name="Meier B."/>
            <person name="Mihaltcheva S."/>
            <person name="Molinier V."/>
            <person name="Murat C."/>
            <person name="Poggeler S."/>
            <person name="Quandt C.A."/>
            <person name="Sperisen C."/>
            <person name="Tritt A."/>
            <person name="Tisserant E."/>
            <person name="Crous P.W."/>
            <person name="Henrissat B."/>
            <person name="Nehls U."/>
            <person name="Egli S."/>
            <person name="Spatafora J.W."/>
            <person name="Grigoriev I.V."/>
            <person name="Martin F.M."/>
        </authorList>
    </citation>
    <scope>NUCLEOTIDE SEQUENCE [LARGE SCALE GENOMIC DNA]</scope>
    <source>
        <strain evidence="2 3">CBS 207.34</strain>
    </source>
</reference>
<keyword evidence="3" id="KW-1185">Reference proteome</keyword>
<protein>
    <submittedName>
        <fullName evidence="2">Uncharacterized protein</fullName>
    </submittedName>
</protein>